<dbReference type="SUPFAM" id="SSF53335">
    <property type="entry name" value="S-adenosyl-L-methionine-dependent methyltransferases"/>
    <property type="match status" value="1"/>
</dbReference>
<comment type="subcellular location">
    <subcellularLocation>
        <location evidence="10">Cytoplasm</location>
    </subcellularLocation>
    <subcellularLocation>
        <location evidence="10">Mitochondrion intermembrane space</location>
    </subcellularLocation>
</comment>
<comment type="function">
    <text evidence="10">Component of the cytosolic iron-sulfur (Fe-S) protein assembly (CIA) machinery. Required for the maturation of extramitochondrial Fe-S proteins. Part of an electron transfer chain functioning in an early step of cytosolic Fe-S biogenesis, facilitating the de novo assembly of a [4Fe-4S] cluster on the cytosolic Fe-S scaffold complex. Electrons are transferred from NADPH via a FAD- and FMN-containing diflavin oxidoreductase. Together with the diflavin oxidoreductase, also required for the assembly of the diferric tyrosyl radical cofactor of ribonucleotide reductase (RNR), probably by providing electrons for reduction during radical cofactor maturation in the catalytic small subunit.</text>
</comment>
<keyword evidence="6 10" id="KW-0479">Metal-binding</keyword>
<dbReference type="GO" id="GO:0051539">
    <property type="term" value="F:4 iron, 4 sulfur cluster binding"/>
    <property type="evidence" value="ECO:0007669"/>
    <property type="project" value="UniProtKB-KW"/>
</dbReference>
<feature type="binding site" evidence="10">
    <location>
        <position position="266"/>
    </location>
    <ligand>
        <name>[4Fe-4S] cluster</name>
        <dbReference type="ChEBI" id="CHEBI:49883"/>
    </ligand>
</feature>
<comment type="caution">
    <text evidence="10">Lacks conserved residue(s) required for the propagation of feature annotation.</text>
</comment>
<comment type="cofactor">
    <cofactor evidence="10">
        <name>[2Fe-2S] cluster</name>
        <dbReference type="ChEBI" id="CHEBI:190135"/>
    </cofactor>
</comment>
<dbReference type="InterPro" id="IPR007785">
    <property type="entry name" value="Anamorsin"/>
</dbReference>
<evidence type="ECO:0000313" key="13">
    <source>
        <dbReference type="EMBL" id="KAL0270820.1"/>
    </source>
</evidence>
<dbReference type="GO" id="GO:0009055">
    <property type="term" value="F:electron transfer activity"/>
    <property type="evidence" value="ECO:0007669"/>
    <property type="project" value="UniProtKB-UniRule"/>
</dbReference>
<feature type="binding site" evidence="10">
    <location>
        <position position="232"/>
    </location>
    <ligand>
        <name>[2Fe-2S] cluster</name>
        <dbReference type="ChEBI" id="CHEBI:190135"/>
    </ligand>
</feature>
<feature type="domain" description="Anamorsin C-terminal" evidence="11">
    <location>
        <begin position="247"/>
        <end position="282"/>
    </location>
</feature>
<evidence type="ECO:0000256" key="8">
    <source>
        <dbReference type="ARBA" id="ARBA00023014"/>
    </source>
</evidence>
<feature type="domain" description="Anamorsin N-terminal" evidence="12">
    <location>
        <begin position="7"/>
        <end position="161"/>
    </location>
</feature>
<feature type="binding site" evidence="10">
    <location>
        <position position="252"/>
    </location>
    <ligand>
        <name>[4Fe-4S] cluster</name>
        <dbReference type="ChEBI" id="CHEBI:49883"/>
    </ligand>
</feature>
<dbReference type="PANTHER" id="PTHR13273">
    <property type="entry name" value="ANAMORSIN"/>
    <property type="match status" value="1"/>
</dbReference>
<comment type="cofactor">
    <cofactor evidence="1 10">
        <name>[4Fe-4S] cluster</name>
        <dbReference type="ChEBI" id="CHEBI:49883"/>
    </cofactor>
</comment>
<evidence type="ECO:0000256" key="5">
    <source>
        <dbReference type="ARBA" id="ARBA00022714"/>
    </source>
</evidence>
<dbReference type="InterPro" id="IPR029063">
    <property type="entry name" value="SAM-dependent_MTases_sf"/>
</dbReference>
<keyword evidence="3 10" id="KW-0004">4Fe-4S</keyword>
<evidence type="ECO:0000259" key="11">
    <source>
        <dbReference type="Pfam" id="PF05093"/>
    </source>
</evidence>
<evidence type="ECO:0000256" key="6">
    <source>
        <dbReference type="ARBA" id="ARBA00022723"/>
    </source>
</evidence>
<name>A0AAW2HMY1_9NEOP</name>
<dbReference type="InterPro" id="IPR049011">
    <property type="entry name" value="Anamorsin_N_metazoan"/>
</dbReference>
<dbReference type="InterPro" id="IPR046408">
    <property type="entry name" value="CIAPIN1"/>
</dbReference>
<keyword evidence="9 10" id="KW-0496">Mitochondrion</keyword>
<keyword evidence="7 10" id="KW-0408">Iron</keyword>
<dbReference type="Pfam" id="PF20922">
    <property type="entry name" value="Anamorsin_N"/>
    <property type="match status" value="1"/>
</dbReference>
<dbReference type="GO" id="GO:0016226">
    <property type="term" value="P:iron-sulfur cluster assembly"/>
    <property type="evidence" value="ECO:0007669"/>
    <property type="project" value="UniProtKB-UniRule"/>
</dbReference>
<keyword evidence="8 10" id="KW-0411">Iron-sulfur</keyword>
<keyword evidence="4 10" id="KW-0963">Cytoplasm</keyword>
<protein>
    <recommendedName>
        <fullName evidence="10">Anamorsin homolog</fullName>
    </recommendedName>
    <alternativeName>
        <fullName evidence="10">Fe-S cluster assembly protein DRE2 homolog</fullName>
    </alternativeName>
</protein>
<evidence type="ECO:0000259" key="12">
    <source>
        <dbReference type="Pfam" id="PF20922"/>
    </source>
</evidence>
<evidence type="ECO:0000256" key="7">
    <source>
        <dbReference type="ARBA" id="ARBA00023004"/>
    </source>
</evidence>
<dbReference type="HAMAP" id="MF_03115">
    <property type="entry name" value="Anamorsin"/>
    <property type="match status" value="1"/>
</dbReference>
<evidence type="ECO:0000256" key="2">
    <source>
        <dbReference type="ARBA" id="ARBA00008169"/>
    </source>
</evidence>
<keyword evidence="5 10" id="KW-0001">2Fe-2S</keyword>
<comment type="similarity">
    <text evidence="2 10">Belongs to the anamorsin family.</text>
</comment>
<feature type="short sequence motif" description="Cx2C motif 1" evidence="10">
    <location>
        <begin position="252"/>
        <end position="255"/>
    </location>
</feature>
<comment type="subunit">
    <text evidence="10">Monomer.</text>
</comment>
<dbReference type="GO" id="GO:0046872">
    <property type="term" value="F:metal ion binding"/>
    <property type="evidence" value="ECO:0007669"/>
    <property type="project" value="UniProtKB-KW"/>
</dbReference>
<dbReference type="AlphaFoldDB" id="A0AAW2HMY1"/>
<feature type="binding site" evidence="10">
    <location>
        <position position="220"/>
    </location>
    <ligand>
        <name>[2Fe-2S] cluster</name>
        <dbReference type="ChEBI" id="CHEBI:190135"/>
    </ligand>
</feature>
<feature type="binding site" evidence="10">
    <location>
        <position position="234"/>
    </location>
    <ligand>
        <name>[2Fe-2S] cluster</name>
        <dbReference type="ChEBI" id="CHEBI:190135"/>
    </ligand>
</feature>
<evidence type="ECO:0000256" key="1">
    <source>
        <dbReference type="ARBA" id="ARBA00001966"/>
    </source>
</evidence>
<proteinExistence type="inferred from homology"/>
<feature type="short sequence motif" description="Cx2C motif 2" evidence="10">
    <location>
        <begin position="263"/>
        <end position="266"/>
    </location>
</feature>
<dbReference type="GO" id="GO:0051537">
    <property type="term" value="F:2 iron, 2 sulfur cluster binding"/>
    <property type="evidence" value="ECO:0007669"/>
    <property type="project" value="UniProtKB-UniRule"/>
</dbReference>
<feature type="region of interest" description="Fe-S binding site B" evidence="10">
    <location>
        <begin position="252"/>
        <end position="266"/>
    </location>
</feature>
<comment type="domain">
    <text evidence="10">The C-terminal domain binds 2 Fe-S clusters but is otherwise mostly in an intrinsically disordered conformation.</text>
</comment>
<accession>A0AAW2HMY1</accession>
<comment type="caution">
    <text evidence="13">The sequence shown here is derived from an EMBL/GenBank/DDBJ whole genome shotgun (WGS) entry which is preliminary data.</text>
</comment>
<comment type="domain">
    <text evidence="10">The twin Cx2C motifs are involved in the recognition by the mitochondrial MIA40-ERV1 disulfide relay system. The formation of 2 disulfide bonds in the Cx2C motifs through dithiol/disulfide exchange reactions effectively traps the protein in the mitochondrial intermembrane space.</text>
</comment>
<feature type="binding site" evidence="10">
    <location>
        <position position="255"/>
    </location>
    <ligand>
        <name>[4Fe-4S] cluster</name>
        <dbReference type="ChEBI" id="CHEBI:49883"/>
    </ligand>
</feature>
<evidence type="ECO:0000256" key="9">
    <source>
        <dbReference type="ARBA" id="ARBA00023128"/>
    </source>
</evidence>
<feature type="binding site" evidence="10">
    <location>
        <position position="229"/>
    </location>
    <ligand>
        <name>[2Fe-2S] cluster</name>
        <dbReference type="ChEBI" id="CHEBI:190135"/>
    </ligand>
</feature>
<evidence type="ECO:0000256" key="4">
    <source>
        <dbReference type="ARBA" id="ARBA00022490"/>
    </source>
</evidence>
<dbReference type="Gene3D" id="3.40.50.150">
    <property type="entry name" value="Vaccinia Virus protein VP39"/>
    <property type="match status" value="1"/>
</dbReference>
<evidence type="ECO:0000256" key="3">
    <source>
        <dbReference type="ARBA" id="ARBA00022485"/>
    </source>
</evidence>
<comment type="domain">
    <text evidence="10">The N-terminal domain has structural similarity with S-adenosyl-L-methionine-dependent methyltransferases, but does not bind S-adenosyl-L-methionine. It is required for correct assembly of the 2 Fe-S clusters.</text>
</comment>
<feature type="binding site" evidence="10">
    <location>
        <position position="263"/>
    </location>
    <ligand>
        <name>[4Fe-4S] cluster</name>
        <dbReference type="ChEBI" id="CHEBI:49883"/>
    </ligand>
</feature>
<dbReference type="EMBL" id="JARGDH010000004">
    <property type="protein sequence ID" value="KAL0270820.1"/>
    <property type="molecule type" value="Genomic_DNA"/>
</dbReference>
<gene>
    <name evidence="13" type="ORF">PYX00_008107</name>
</gene>
<dbReference type="Pfam" id="PF05093">
    <property type="entry name" value="CIAPIN1"/>
    <property type="match status" value="1"/>
</dbReference>
<evidence type="ECO:0000256" key="10">
    <source>
        <dbReference type="HAMAP-Rule" id="MF_03115"/>
    </source>
</evidence>
<reference evidence="13" key="1">
    <citation type="journal article" date="2024" name="Gigascience">
        <title>Chromosome-level genome of the poultry shaft louse Menopon gallinae provides insight into the host-switching and adaptive evolution of parasitic lice.</title>
        <authorList>
            <person name="Xu Y."/>
            <person name="Ma L."/>
            <person name="Liu S."/>
            <person name="Liang Y."/>
            <person name="Liu Q."/>
            <person name="He Z."/>
            <person name="Tian L."/>
            <person name="Duan Y."/>
            <person name="Cai W."/>
            <person name="Li H."/>
            <person name="Song F."/>
        </authorList>
    </citation>
    <scope>NUCLEOTIDE SEQUENCE</scope>
    <source>
        <strain evidence="13">Cailab_2023a</strain>
    </source>
</reference>
<organism evidence="13">
    <name type="scientific">Menopon gallinae</name>
    <name type="common">poultry shaft louse</name>
    <dbReference type="NCBI Taxonomy" id="328185"/>
    <lineage>
        <taxon>Eukaryota</taxon>
        <taxon>Metazoa</taxon>
        <taxon>Ecdysozoa</taxon>
        <taxon>Arthropoda</taxon>
        <taxon>Hexapoda</taxon>
        <taxon>Insecta</taxon>
        <taxon>Pterygota</taxon>
        <taxon>Neoptera</taxon>
        <taxon>Paraneoptera</taxon>
        <taxon>Psocodea</taxon>
        <taxon>Troctomorpha</taxon>
        <taxon>Phthiraptera</taxon>
        <taxon>Amblycera</taxon>
        <taxon>Menoponidae</taxon>
        <taxon>Menopon</taxon>
    </lineage>
</organism>
<dbReference type="GO" id="GO:0005758">
    <property type="term" value="C:mitochondrial intermembrane space"/>
    <property type="evidence" value="ECO:0007669"/>
    <property type="project" value="UniProtKB-SubCell"/>
</dbReference>
<sequence length="283" mass="30646">MDCVKEGDKVLLIWKTQNDGNSFCAFKEKLNVGSSGSLQFENVNRLDLGNYPTSSFDVILSGVTSPQTITHDFDYLSKLLRLLKPQGKLVLQEAVTGDESKLSALKSNLIMSGFVNISDIKFNELSADAGKIIQNELKLSDVPTRLVEYAAEKANFEIGSSSTINLASKFRTAQGDTPDQNQVASVWKLDDTVEGDLIEPDDLLSEEDLKKPDPASLRVCGTTGKRKACKDCTCGLAQELAGEAAPPKTSSCGNCYLGDAFRCSSCPYLGMPAFKPGEKIQLP</sequence>
<dbReference type="PANTHER" id="PTHR13273:SF14">
    <property type="entry name" value="ANAMORSIN"/>
    <property type="match status" value="1"/>
</dbReference>